<feature type="compositionally biased region" description="Low complexity" evidence="1">
    <location>
        <begin position="244"/>
        <end position="285"/>
    </location>
</feature>
<keyword evidence="3" id="KW-1185">Reference proteome</keyword>
<feature type="compositionally biased region" description="Polar residues" evidence="1">
    <location>
        <begin position="309"/>
        <end position="320"/>
    </location>
</feature>
<feature type="compositionally biased region" description="Polar residues" evidence="1">
    <location>
        <begin position="186"/>
        <end position="202"/>
    </location>
</feature>
<comment type="caution">
    <text evidence="2">The sequence shown here is derived from an EMBL/GenBank/DDBJ whole genome shotgun (WGS) entry which is preliminary data.</text>
</comment>
<feature type="region of interest" description="Disordered" evidence="1">
    <location>
        <begin position="41"/>
        <end position="148"/>
    </location>
</feature>
<sequence>MARINKVNNNWLATDQVDAYTTDERPRQSVANLIGRFETQNKRTSLALSAGSPSRSSSVISHVTGDSVKEEIKEKREWPPKSVVEADKSPPSFSSRTIPPALVTQSAFGDPNRWKKDPPTEETEVPLTAKALNASERQSKGEPNSFLENWRKDLPSAQVDVVSEPTPTAPVPDDGLKTPKPAATQKVATTVSPRTPNISKAATSKAFHSGFEVACQDPLKSSASRQSLTPLKPQHTGQSVASSATARKVAPKTPATPASAKTPSRPEVTRAKTPTSTTRPKTPSTGLFAPTAASLARSRNAPPPVPTPSKKTAISSSSMDRLSKPTAASKAKIASPPTSSSSRPAASSASRTATRPKVTTSPPKVKKSSSAPQAASGVAASASIAAIGLTVAASAAAADSKEPVTEDVIKGADNVASSDTDTVDQPTEATEESTESVEEAPSQTQELAEVVTEEDQEQETKEETVEGEEVVTSEENEPTPLSPSAAPEAEDEAETSADHADETEVEVPGPTSGEQHEVKDDLEQMVNLLESVSITKPHEDTIADIPDEILEIPDEDEK</sequence>
<dbReference type="OrthoDB" id="10260961at2759"/>
<dbReference type="EMBL" id="JADNYJ010000024">
    <property type="protein sequence ID" value="KAF8905043.1"/>
    <property type="molecule type" value="Genomic_DNA"/>
</dbReference>
<dbReference type="Proteomes" id="UP000724874">
    <property type="component" value="Unassembled WGS sequence"/>
</dbReference>
<reference evidence="2" key="1">
    <citation type="submission" date="2020-11" db="EMBL/GenBank/DDBJ databases">
        <authorList>
            <consortium name="DOE Joint Genome Institute"/>
            <person name="Ahrendt S."/>
            <person name="Riley R."/>
            <person name="Andreopoulos W."/>
            <person name="LaButti K."/>
            <person name="Pangilinan J."/>
            <person name="Ruiz-duenas F.J."/>
            <person name="Barrasa J.M."/>
            <person name="Sanchez-Garcia M."/>
            <person name="Camarero S."/>
            <person name="Miyauchi S."/>
            <person name="Serrano A."/>
            <person name="Linde D."/>
            <person name="Babiker R."/>
            <person name="Drula E."/>
            <person name="Ayuso-Fernandez I."/>
            <person name="Pacheco R."/>
            <person name="Padilla G."/>
            <person name="Ferreira P."/>
            <person name="Barriuso J."/>
            <person name="Kellner H."/>
            <person name="Castanera R."/>
            <person name="Alfaro M."/>
            <person name="Ramirez L."/>
            <person name="Pisabarro A.G."/>
            <person name="Kuo A."/>
            <person name="Tritt A."/>
            <person name="Lipzen A."/>
            <person name="He G."/>
            <person name="Yan M."/>
            <person name="Ng V."/>
            <person name="Cullen D."/>
            <person name="Martin F."/>
            <person name="Rosso M.-N."/>
            <person name="Henrissat B."/>
            <person name="Hibbett D."/>
            <person name="Martinez A.T."/>
            <person name="Grigoriev I.V."/>
        </authorList>
    </citation>
    <scope>NUCLEOTIDE SEQUENCE</scope>
    <source>
        <strain evidence="2">AH 44721</strain>
    </source>
</reference>
<name>A0A9P5NV46_GYMJU</name>
<feature type="compositionally biased region" description="Low complexity" evidence="1">
    <location>
        <begin position="45"/>
        <end position="61"/>
    </location>
</feature>
<feature type="compositionally biased region" description="Acidic residues" evidence="1">
    <location>
        <begin position="429"/>
        <end position="438"/>
    </location>
</feature>
<feature type="region of interest" description="Disordered" evidence="1">
    <location>
        <begin position="161"/>
        <end position="203"/>
    </location>
</feature>
<feature type="compositionally biased region" description="Low complexity" evidence="1">
    <location>
        <begin position="478"/>
        <end position="487"/>
    </location>
</feature>
<organism evidence="2 3">
    <name type="scientific">Gymnopilus junonius</name>
    <name type="common">Spectacular rustgill mushroom</name>
    <name type="synonym">Gymnopilus spectabilis subsp. junonius</name>
    <dbReference type="NCBI Taxonomy" id="109634"/>
    <lineage>
        <taxon>Eukaryota</taxon>
        <taxon>Fungi</taxon>
        <taxon>Dikarya</taxon>
        <taxon>Basidiomycota</taxon>
        <taxon>Agaricomycotina</taxon>
        <taxon>Agaricomycetes</taxon>
        <taxon>Agaricomycetidae</taxon>
        <taxon>Agaricales</taxon>
        <taxon>Agaricineae</taxon>
        <taxon>Hymenogastraceae</taxon>
        <taxon>Gymnopilus</taxon>
    </lineage>
</organism>
<protein>
    <submittedName>
        <fullName evidence="2">Uncharacterized protein</fullName>
    </submittedName>
</protein>
<evidence type="ECO:0000256" key="1">
    <source>
        <dbReference type="SAM" id="MobiDB-lite"/>
    </source>
</evidence>
<dbReference type="AlphaFoldDB" id="A0A9P5NV46"/>
<feature type="compositionally biased region" description="Polar residues" evidence="1">
    <location>
        <begin position="221"/>
        <end position="243"/>
    </location>
</feature>
<gene>
    <name evidence="2" type="ORF">CPB84DRAFT_1772261</name>
</gene>
<feature type="compositionally biased region" description="Basic and acidic residues" evidence="1">
    <location>
        <begin position="67"/>
        <end position="88"/>
    </location>
</feature>
<feature type="compositionally biased region" description="Polar residues" evidence="1">
    <location>
        <begin position="415"/>
        <end position="425"/>
    </location>
</feature>
<feature type="compositionally biased region" description="Polar residues" evidence="1">
    <location>
        <begin position="91"/>
        <end position="107"/>
    </location>
</feature>
<proteinExistence type="predicted"/>
<feature type="compositionally biased region" description="Acidic residues" evidence="1">
    <location>
        <begin position="465"/>
        <end position="477"/>
    </location>
</feature>
<evidence type="ECO:0000313" key="3">
    <source>
        <dbReference type="Proteomes" id="UP000724874"/>
    </source>
</evidence>
<feature type="compositionally biased region" description="Basic and acidic residues" evidence="1">
    <location>
        <begin position="399"/>
        <end position="410"/>
    </location>
</feature>
<evidence type="ECO:0000313" key="2">
    <source>
        <dbReference type="EMBL" id="KAF8905043.1"/>
    </source>
</evidence>
<feature type="compositionally biased region" description="Low complexity" evidence="1">
    <location>
        <begin position="324"/>
        <end position="398"/>
    </location>
</feature>
<feature type="region of interest" description="Disordered" evidence="1">
    <location>
        <begin position="221"/>
        <end position="524"/>
    </location>
</feature>
<accession>A0A9P5NV46</accession>